<dbReference type="OrthoDB" id="2954746at2759"/>
<evidence type="ECO:0000313" key="2">
    <source>
        <dbReference type="EMBL" id="KZT08790.1"/>
    </source>
</evidence>
<dbReference type="AlphaFoldDB" id="A0A165FD58"/>
<gene>
    <name evidence="2" type="ORF">LAESUDRAFT_55590</name>
</gene>
<feature type="region of interest" description="Disordered" evidence="1">
    <location>
        <begin position="87"/>
        <end position="144"/>
    </location>
</feature>
<dbReference type="Proteomes" id="UP000076871">
    <property type="component" value="Unassembled WGS sequence"/>
</dbReference>
<reference evidence="2 3" key="1">
    <citation type="journal article" date="2016" name="Mol. Biol. Evol.">
        <title>Comparative Genomics of Early-Diverging Mushroom-Forming Fungi Provides Insights into the Origins of Lignocellulose Decay Capabilities.</title>
        <authorList>
            <person name="Nagy L.G."/>
            <person name="Riley R."/>
            <person name="Tritt A."/>
            <person name="Adam C."/>
            <person name="Daum C."/>
            <person name="Floudas D."/>
            <person name="Sun H."/>
            <person name="Yadav J.S."/>
            <person name="Pangilinan J."/>
            <person name="Larsson K.H."/>
            <person name="Matsuura K."/>
            <person name="Barry K."/>
            <person name="Labutti K."/>
            <person name="Kuo R."/>
            <person name="Ohm R.A."/>
            <person name="Bhattacharya S.S."/>
            <person name="Shirouzu T."/>
            <person name="Yoshinaga Y."/>
            <person name="Martin F.M."/>
            <person name="Grigoriev I.V."/>
            <person name="Hibbett D.S."/>
        </authorList>
    </citation>
    <scope>NUCLEOTIDE SEQUENCE [LARGE SCALE GENOMIC DNA]</scope>
    <source>
        <strain evidence="2 3">93-53</strain>
    </source>
</reference>
<feature type="compositionally biased region" description="Polar residues" evidence="1">
    <location>
        <begin position="34"/>
        <end position="44"/>
    </location>
</feature>
<sequence length="497" mass="53846">MARGRSKEVSMSTPVVTSDISAPISDIRSPTVHEPSSSQKSLRSYRTMKHRSISDTVVVMEQRRREHSALGSESPAGRQLRRMGRIVSCPAGDPRSPVPQLSNQFPGECRRRSVSDSYWNLRARDPNSSSTDSSRSSTSTSSSLYVTARSAFTEPTEVEEYHTILQVLDNDTGALFDKVFQGTGGEVTPTRLGEEIVQQQLEDAFCLVVPSIRLVRRSNEQANPIGPGTIPSFMLTMPTPQLPSSPIFMPQSPVTISKFVQASSIPGTSSRPPIPSIPICEACMIPQEMHQQCYSCEQQWLACKVWYQASDGGRRQRLTEPYIRPAESNAANRALIEMLGAPIGTSTAGVGLGIGASPEAVVSKSRFRRLAPLLALATADSTSTLGLGKNVLRADGRAKSALRKLGLPVYSSLKNVWTKTTNGLASRARQAPARFFKALLLPVRPRTTASCSQGLATQQSSLWNLNALLGLALAAPLPLAIASNSRFVEHLETPGTF</sequence>
<protein>
    <submittedName>
        <fullName evidence="2">Uncharacterized protein</fullName>
    </submittedName>
</protein>
<evidence type="ECO:0000256" key="1">
    <source>
        <dbReference type="SAM" id="MobiDB-lite"/>
    </source>
</evidence>
<dbReference type="GeneID" id="63819960"/>
<dbReference type="InParanoid" id="A0A165FD58"/>
<organism evidence="2 3">
    <name type="scientific">Laetiporus sulphureus 93-53</name>
    <dbReference type="NCBI Taxonomy" id="1314785"/>
    <lineage>
        <taxon>Eukaryota</taxon>
        <taxon>Fungi</taxon>
        <taxon>Dikarya</taxon>
        <taxon>Basidiomycota</taxon>
        <taxon>Agaricomycotina</taxon>
        <taxon>Agaricomycetes</taxon>
        <taxon>Polyporales</taxon>
        <taxon>Laetiporus</taxon>
    </lineage>
</organism>
<dbReference type="RefSeq" id="XP_040766530.1">
    <property type="nucleotide sequence ID" value="XM_040902929.1"/>
</dbReference>
<dbReference type="EMBL" id="KV427614">
    <property type="protein sequence ID" value="KZT08790.1"/>
    <property type="molecule type" value="Genomic_DNA"/>
</dbReference>
<proteinExistence type="predicted"/>
<name>A0A165FD58_9APHY</name>
<accession>A0A165FD58</accession>
<feature type="region of interest" description="Disordered" evidence="1">
    <location>
        <begin position="1"/>
        <end position="49"/>
    </location>
</feature>
<evidence type="ECO:0000313" key="3">
    <source>
        <dbReference type="Proteomes" id="UP000076871"/>
    </source>
</evidence>
<feature type="compositionally biased region" description="Low complexity" evidence="1">
    <location>
        <begin position="128"/>
        <end position="143"/>
    </location>
</feature>
<feature type="compositionally biased region" description="Polar residues" evidence="1">
    <location>
        <begin position="9"/>
        <end position="20"/>
    </location>
</feature>
<keyword evidence="3" id="KW-1185">Reference proteome</keyword>